<evidence type="ECO:0000313" key="2">
    <source>
        <dbReference type="RefSeq" id="XP_030384574.1"/>
    </source>
</evidence>
<sequence>MGDYQINVHCECYHRRGLLYLARPWAWGRPCRRCRRGQNVIVVTPSGAQPHLTTVQAVAPFQMVTPAQTTRPMPMPMSMPPPAYTQQDAFEVMPSALPPKYNNAVAAH</sequence>
<accession>A0A6J2U8A7</accession>
<evidence type="ECO:0000313" key="1">
    <source>
        <dbReference type="Proteomes" id="UP000504634"/>
    </source>
</evidence>
<keyword evidence="1" id="KW-1185">Reference proteome</keyword>
<dbReference type="RefSeq" id="XP_030384574.1">
    <property type="nucleotide sequence ID" value="XM_030528714.1"/>
</dbReference>
<reference evidence="2" key="1">
    <citation type="submission" date="2025-08" db="UniProtKB">
        <authorList>
            <consortium name="RefSeq"/>
        </authorList>
    </citation>
    <scope>IDENTIFICATION</scope>
    <source>
        <strain evidence="2">11010-0011.00</strain>
        <tissue evidence="2">Whole body</tissue>
    </source>
</reference>
<dbReference type="OrthoDB" id="7855788at2759"/>
<proteinExistence type="predicted"/>
<name>A0A6J2U8A7_DROLE</name>
<dbReference type="GeneID" id="115631866"/>
<protein>
    <submittedName>
        <fullName evidence="2">Uncharacterized protein LOC115631866</fullName>
    </submittedName>
</protein>
<organism evidence="1 2">
    <name type="scientific">Drosophila lebanonensis</name>
    <name type="common">Fruit fly</name>
    <name type="synonym">Scaptodrosophila lebanonensis</name>
    <dbReference type="NCBI Taxonomy" id="7225"/>
    <lineage>
        <taxon>Eukaryota</taxon>
        <taxon>Metazoa</taxon>
        <taxon>Ecdysozoa</taxon>
        <taxon>Arthropoda</taxon>
        <taxon>Hexapoda</taxon>
        <taxon>Insecta</taxon>
        <taxon>Pterygota</taxon>
        <taxon>Neoptera</taxon>
        <taxon>Endopterygota</taxon>
        <taxon>Diptera</taxon>
        <taxon>Brachycera</taxon>
        <taxon>Muscomorpha</taxon>
        <taxon>Ephydroidea</taxon>
        <taxon>Drosophilidae</taxon>
        <taxon>Scaptodrosophila</taxon>
    </lineage>
</organism>
<gene>
    <name evidence="2" type="primary">LOC115631866</name>
</gene>
<dbReference type="Proteomes" id="UP000504634">
    <property type="component" value="Unplaced"/>
</dbReference>
<dbReference type="AlphaFoldDB" id="A0A6J2U8A7"/>